<accession>A0A1G9HDM5</accession>
<dbReference type="Proteomes" id="UP000199008">
    <property type="component" value="Unassembled WGS sequence"/>
</dbReference>
<gene>
    <name evidence="2" type="ORF">SAMN05216216_12235</name>
</gene>
<dbReference type="RefSeq" id="WP_092987378.1">
    <property type="nucleotide sequence ID" value="NZ_FNFY01000022.1"/>
</dbReference>
<dbReference type="InterPro" id="IPR011055">
    <property type="entry name" value="Dup_hybrid_motif"/>
</dbReference>
<dbReference type="PANTHER" id="PTHR21666">
    <property type="entry name" value="PEPTIDASE-RELATED"/>
    <property type="match status" value="1"/>
</dbReference>
<reference evidence="3" key="1">
    <citation type="submission" date="2016-10" db="EMBL/GenBank/DDBJ databases">
        <authorList>
            <person name="Varghese N."/>
            <person name="Submissions S."/>
        </authorList>
    </citation>
    <scope>NUCLEOTIDE SEQUENCE [LARGE SCALE GENOMIC DNA]</scope>
    <source>
        <strain evidence="3">CGMCC 1.8895</strain>
    </source>
</reference>
<dbReference type="EMBL" id="FNFY01000022">
    <property type="protein sequence ID" value="SDL10999.1"/>
    <property type="molecule type" value="Genomic_DNA"/>
</dbReference>
<dbReference type="GO" id="GO:0004222">
    <property type="term" value="F:metalloendopeptidase activity"/>
    <property type="evidence" value="ECO:0007669"/>
    <property type="project" value="TreeGrafter"/>
</dbReference>
<dbReference type="SUPFAM" id="SSF51261">
    <property type="entry name" value="Duplicated hybrid motif"/>
    <property type="match status" value="1"/>
</dbReference>
<dbReference type="AlphaFoldDB" id="A0A1G9HDM5"/>
<dbReference type="InterPro" id="IPR050570">
    <property type="entry name" value="Cell_wall_metabolism_enzyme"/>
</dbReference>
<feature type="domain" description="M23ase beta-sheet core" evidence="1">
    <location>
        <begin position="171"/>
        <end position="263"/>
    </location>
</feature>
<dbReference type="PANTHER" id="PTHR21666:SF270">
    <property type="entry name" value="MUREIN HYDROLASE ACTIVATOR ENVC"/>
    <property type="match status" value="1"/>
</dbReference>
<dbReference type="Gene3D" id="2.70.70.10">
    <property type="entry name" value="Glucose Permease (Domain IIA)"/>
    <property type="match status" value="1"/>
</dbReference>
<sequence>MKGNQTIKPDNFGKAFLKKSPKTIYNQFIDDLKGVITLEKFEKMVENFNRDIHQFHLKHISHLGDHTHYLWLDDKRKKALSVYFGQDDMIHMLTIKPFTEFPDHGKSVADISYSMPINGEWLVFWGGDNEFINYHYVHGSQRYAYDLLVMKNGKTHEGNPEKNENYYAFDKEITAPAGGKVVKVVNKIRDNVPGEMNEKRPTGNHVIIQHAPKEYSVMAHFKKESITVDEGDIVQQGQVLGRCGNSGNSSEPHIHFQVMDKARLVRAKSFRIKFKDGSEPAQGDIVNQLSGDKKFYESDLEAVKSTDDTSIMSALSDTVGKWFKR</sequence>
<protein>
    <submittedName>
        <fullName evidence="2">Peptidase family M23</fullName>
    </submittedName>
</protein>
<organism evidence="2 3">
    <name type="scientific">Lacicoccus qingdaonensis</name>
    <dbReference type="NCBI Taxonomy" id="576118"/>
    <lineage>
        <taxon>Bacteria</taxon>
        <taxon>Bacillati</taxon>
        <taxon>Bacillota</taxon>
        <taxon>Bacilli</taxon>
        <taxon>Bacillales</taxon>
        <taxon>Salinicoccaceae</taxon>
        <taxon>Lacicoccus</taxon>
    </lineage>
</organism>
<evidence type="ECO:0000259" key="1">
    <source>
        <dbReference type="Pfam" id="PF01551"/>
    </source>
</evidence>
<dbReference type="InterPro" id="IPR016047">
    <property type="entry name" value="M23ase_b-sheet_dom"/>
</dbReference>
<evidence type="ECO:0000313" key="3">
    <source>
        <dbReference type="Proteomes" id="UP000199008"/>
    </source>
</evidence>
<name>A0A1G9HDM5_9BACL</name>
<dbReference type="OrthoDB" id="9809488at2"/>
<dbReference type="Pfam" id="PF01551">
    <property type="entry name" value="Peptidase_M23"/>
    <property type="match status" value="1"/>
</dbReference>
<keyword evidence="3" id="KW-1185">Reference proteome</keyword>
<proteinExistence type="predicted"/>
<evidence type="ECO:0000313" key="2">
    <source>
        <dbReference type="EMBL" id="SDL10999.1"/>
    </source>
</evidence>
<dbReference type="CDD" id="cd12797">
    <property type="entry name" value="M23_peptidase"/>
    <property type="match status" value="1"/>
</dbReference>